<reference evidence="2" key="1">
    <citation type="journal article" date="2020" name="Stud. Mycol.">
        <title>101 Dothideomycetes genomes: a test case for predicting lifestyles and emergence of pathogens.</title>
        <authorList>
            <person name="Haridas S."/>
            <person name="Albert R."/>
            <person name="Binder M."/>
            <person name="Bloem J."/>
            <person name="Labutti K."/>
            <person name="Salamov A."/>
            <person name="Andreopoulos B."/>
            <person name="Baker S."/>
            <person name="Barry K."/>
            <person name="Bills G."/>
            <person name="Bluhm B."/>
            <person name="Cannon C."/>
            <person name="Castanera R."/>
            <person name="Culley D."/>
            <person name="Daum C."/>
            <person name="Ezra D."/>
            <person name="Gonzalez J."/>
            <person name="Henrissat B."/>
            <person name="Kuo A."/>
            <person name="Liang C."/>
            <person name="Lipzen A."/>
            <person name="Lutzoni F."/>
            <person name="Magnuson J."/>
            <person name="Mondo S."/>
            <person name="Nolan M."/>
            <person name="Ohm R."/>
            <person name="Pangilinan J."/>
            <person name="Park H.-J."/>
            <person name="Ramirez L."/>
            <person name="Alfaro M."/>
            <person name="Sun H."/>
            <person name="Tritt A."/>
            <person name="Yoshinaga Y."/>
            <person name="Zwiers L.-H."/>
            <person name="Turgeon B."/>
            <person name="Goodwin S."/>
            <person name="Spatafora J."/>
            <person name="Crous P."/>
            <person name="Grigoriev I."/>
        </authorList>
    </citation>
    <scope>NUCLEOTIDE SEQUENCE</scope>
    <source>
        <strain evidence="2">CBS 122368</strain>
    </source>
</reference>
<feature type="domain" description="Heterokaryon incompatibility" evidence="1">
    <location>
        <begin position="42"/>
        <end position="89"/>
    </location>
</feature>
<protein>
    <submittedName>
        <fullName evidence="2">HET-domain-containing protein</fullName>
    </submittedName>
</protein>
<dbReference type="AlphaFoldDB" id="A0A6A6I4F1"/>
<dbReference type="EMBL" id="ML987200">
    <property type="protein sequence ID" value="KAF2245405.1"/>
    <property type="molecule type" value="Genomic_DNA"/>
</dbReference>
<dbReference type="Proteomes" id="UP000800094">
    <property type="component" value="Unassembled WGS sequence"/>
</dbReference>
<keyword evidence="3" id="KW-1185">Reference proteome</keyword>
<sequence length="264" mass="30504">MRLLRRSDTGEFNTEEVTLEDLTNGTGKDKPGYEKVRFCGEQTARDDLEYFWIDTCCINKSNHVELSQAINSMFRWYRNATRCYVYLSDVKGYCIDDDLHSHWDSDLGTSRWFTRGWTLQELLAPRSVEFFSCERMRIGDRNSLKQQIQQITGVPASALQEAPLSQFSIEERFLWMERRQTKLAENKVYALLGILDVEIPLYYGEGAGNASKRVREVIDKRERCTQDLRLTDPRDDKKRIEDTKGGLLKNSNIGFLASVGSNGK</sequence>
<dbReference type="OrthoDB" id="5424978at2759"/>
<dbReference type="PANTHER" id="PTHR10622">
    <property type="entry name" value="HET DOMAIN-CONTAINING PROTEIN"/>
    <property type="match status" value="1"/>
</dbReference>
<dbReference type="Pfam" id="PF06985">
    <property type="entry name" value="HET"/>
    <property type="match status" value="1"/>
</dbReference>
<gene>
    <name evidence="2" type="ORF">BU26DRAFT_542245</name>
</gene>
<evidence type="ECO:0000313" key="3">
    <source>
        <dbReference type="Proteomes" id="UP000800094"/>
    </source>
</evidence>
<evidence type="ECO:0000313" key="2">
    <source>
        <dbReference type="EMBL" id="KAF2245405.1"/>
    </source>
</evidence>
<dbReference type="RefSeq" id="XP_033680409.1">
    <property type="nucleotide sequence ID" value="XM_033831632.1"/>
</dbReference>
<dbReference type="PANTHER" id="PTHR10622:SF11">
    <property type="entry name" value="HET-DOMAIN-CONTAINING PROTEIN"/>
    <property type="match status" value="1"/>
</dbReference>
<organism evidence="2 3">
    <name type="scientific">Trematosphaeria pertusa</name>
    <dbReference type="NCBI Taxonomy" id="390896"/>
    <lineage>
        <taxon>Eukaryota</taxon>
        <taxon>Fungi</taxon>
        <taxon>Dikarya</taxon>
        <taxon>Ascomycota</taxon>
        <taxon>Pezizomycotina</taxon>
        <taxon>Dothideomycetes</taxon>
        <taxon>Pleosporomycetidae</taxon>
        <taxon>Pleosporales</taxon>
        <taxon>Massarineae</taxon>
        <taxon>Trematosphaeriaceae</taxon>
        <taxon>Trematosphaeria</taxon>
    </lineage>
</organism>
<evidence type="ECO:0000259" key="1">
    <source>
        <dbReference type="Pfam" id="PF06985"/>
    </source>
</evidence>
<accession>A0A6A6I4F1</accession>
<name>A0A6A6I4F1_9PLEO</name>
<dbReference type="InterPro" id="IPR010730">
    <property type="entry name" value="HET"/>
</dbReference>
<dbReference type="GeneID" id="54584962"/>
<proteinExistence type="predicted"/>